<dbReference type="PROSITE" id="PS50977">
    <property type="entry name" value="HTH_TETR_2"/>
    <property type="match status" value="1"/>
</dbReference>
<dbReference type="PANTHER" id="PTHR43479">
    <property type="entry name" value="ACREF/ENVCD OPERON REPRESSOR-RELATED"/>
    <property type="match status" value="1"/>
</dbReference>
<gene>
    <name evidence="4" type="ORF">ACFQ1X_12025</name>
</gene>
<protein>
    <submittedName>
        <fullName evidence="4">TetR/AcrR family transcriptional regulator</fullName>
    </submittedName>
</protein>
<name>A0ABW3LC24_9BACL</name>
<dbReference type="PRINTS" id="PR00455">
    <property type="entry name" value="HTHTETR"/>
</dbReference>
<dbReference type="InterPro" id="IPR001647">
    <property type="entry name" value="HTH_TetR"/>
</dbReference>
<dbReference type="Pfam" id="PF00440">
    <property type="entry name" value="TetR_N"/>
    <property type="match status" value="1"/>
</dbReference>
<evidence type="ECO:0000259" key="3">
    <source>
        <dbReference type="PROSITE" id="PS50977"/>
    </source>
</evidence>
<evidence type="ECO:0000313" key="4">
    <source>
        <dbReference type="EMBL" id="MFD1032158.1"/>
    </source>
</evidence>
<reference evidence="5" key="1">
    <citation type="journal article" date="2019" name="Int. J. Syst. Evol. Microbiol.">
        <title>The Global Catalogue of Microorganisms (GCM) 10K type strain sequencing project: providing services to taxonomists for standard genome sequencing and annotation.</title>
        <authorList>
            <consortium name="The Broad Institute Genomics Platform"/>
            <consortium name="The Broad Institute Genome Sequencing Center for Infectious Disease"/>
            <person name="Wu L."/>
            <person name="Ma J."/>
        </authorList>
    </citation>
    <scope>NUCLEOTIDE SEQUENCE [LARGE SCALE GENOMIC DNA]</scope>
    <source>
        <strain evidence="5">CCUG 56756</strain>
    </source>
</reference>
<comment type="caution">
    <text evidence="4">The sequence shown here is derived from an EMBL/GenBank/DDBJ whole genome shotgun (WGS) entry which is preliminary data.</text>
</comment>
<dbReference type="Gene3D" id="1.10.10.60">
    <property type="entry name" value="Homeodomain-like"/>
    <property type="match status" value="1"/>
</dbReference>
<dbReference type="Proteomes" id="UP001597109">
    <property type="component" value="Unassembled WGS sequence"/>
</dbReference>
<evidence type="ECO:0000313" key="5">
    <source>
        <dbReference type="Proteomes" id="UP001597109"/>
    </source>
</evidence>
<organism evidence="4 5">
    <name type="scientific">Metaplanococcus flavidus</name>
    <dbReference type="NCBI Taxonomy" id="569883"/>
    <lineage>
        <taxon>Bacteria</taxon>
        <taxon>Bacillati</taxon>
        <taxon>Bacillota</taxon>
        <taxon>Bacilli</taxon>
        <taxon>Bacillales</taxon>
        <taxon>Caryophanaceae</taxon>
        <taxon>Metaplanococcus</taxon>
    </lineage>
</organism>
<accession>A0ABW3LC24</accession>
<dbReference type="Gene3D" id="1.10.357.10">
    <property type="entry name" value="Tetracycline Repressor, domain 2"/>
    <property type="match status" value="1"/>
</dbReference>
<dbReference type="Pfam" id="PF17932">
    <property type="entry name" value="TetR_C_24"/>
    <property type="match status" value="1"/>
</dbReference>
<dbReference type="InterPro" id="IPR050624">
    <property type="entry name" value="HTH-type_Tx_Regulator"/>
</dbReference>
<dbReference type="EMBL" id="JBHTKI010000019">
    <property type="protein sequence ID" value="MFD1032158.1"/>
    <property type="molecule type" value="Genomic_DNA"/>
</dbReference>
<proteinExistence type="predicted"/>
<dbReference type="InterPro" id="IPR009057">
    <property type="entry name" value="Homeodomain-like_sf"/>
</dbReference>
<evidence type="ECO:0000256" key="2">
    <source>
        <dbReference type="PROSITE-ProRule" id="PRU00335"/>
    </source>
</evidence>
<feature type="DNA-binding region" description="H-T-H motif" evidence="2">
    <location>
        <begin position="24"/>
        <end position="43"/>
    </location>
</feature>
<keyword evidence="5" id="KW-1185">Reference proteome</keyword>
<feature type="domain" description="HTH tetR-type" evidence="3">
    <location>
        <begin position="1"/>
        <end position="61"/>
    </location>
</feature>
<dbReference type="InterPro" id="IPR036271">
    <property type="entry name" value="Tet_transcr_reg_TetR-rel_C_sf"/>
</dbReference>
<sequence>MAMKDRIKERSIGLFERKGFSETSIQDIVEALNVTKGTFYYYYSSKEQLLMEIHKEYIDDLLQRQRRIIDSGGSQKDKLKSVIHLLISDIARNGDSGKVFFREMRHLTEDNATDIKKRREQFRHNIEEILRHGAESGEFRKQLRPDITALAVLGITNWTYQWFNAKGELTADELAEIYSSIVLDGIHTRNEE</sequence>
<dbReference type="SUPFAM" id="SSF48498">
    <property type="entry name" value="Tetracyclin repressor-like, C-terminal domain"/>
    <property type="match status" value="1"/>
</dbReference>
<evidence type="ECO:0000256" key="1">
    <source>
        <dbReference type="ARBA" id="ARBA00023125"/>
    </source>
</evidence>
<dbReference type="SUPFAM" id="SSF46689">
    <property type="entry name" value="Homeodomain-like"/>
    <property type="match status" value="1"/>
</dbReference>
<dbReference type="PANTHER" id="PTHR43479:SF11">
    <property type="entry name" value="ACREF_ENVCD OPERON REPRESSOR-RELATED"/>
    <property type="match status" value="1"/>
</dbReference>
<dbReference type="InterPro" id="IPR041490">
    <property type="entry name" value="KstR2_TetR_C"/>
</dbReference>
<keyword evidence="1 2" id="KW-0238">DNA-binding</keyword>